<dbReference type="GO" id="GO:0006289">
    <property type="term" value="P:nucleotide-excision repair"/>
    <property type="evidence" value="ECO:0000318"/>
    <property type="project" value="GO_Central"/>
</dbReference>
<dbReference type="GO" id="GO:0007004">
    <property type="term" value="P:telomere maintenance via telomerase"/>
    <property type="evidence" value="ECO:0000318"/>
    <property type="project" value="GO_Central"/>
</dbReference>
<evidence type="ECO:0008006" key="5">
    <source>
        <dbReference type="Google" id="ProtNLM"/>
    </source>
</evidence>
<dbReference type="GO" id="GO:0051321">
    <property type="term" value="P:meiotic cell cycle"/>
    <property type="evidence" value="ECO:0000318"/>
    <property type="project" value="GO_Central"/>
</dbReference>
<evidence type="ECO:0000313" key="3">
    <source>
        <dbReference type="EnsemblPlants" id="KEH43411"/>
    </source>
</evidence>
<proteinExistence type="predicted"/>
<sequence length="365" mass="40387">MQQCLETHDSSLPLVVVFQLCKLKKYYGVMGISNAFYGTKMMLNPNIPEASIYREVVGQMTGPTIVSLADDLLQTQWMTIEDLIESSEKCVASVLVRTSEFDTDSGRFNRACSKCASRITTINGQIYCDKFKLHLEVIDNTGSTTFVLYDRVVTQAVGKSAQYFLHAMTEKNSAEIPPELNMFVDQRMLFKVEVSDSNLYRNWRSYTVRKLTMDDDIINRFITLHGISLANDEENAEYVETTCELADKDPLELLEGVDSSNKEEGAAVDSEVTPTSKALGKRSADKEEGAAVDSEVTLPSKALGKRSADKDEGAAVDSQVTPTNKALGKRSADRVESLDDLEVIGGDASTTKEPKLVRVKVEKID</sequence>
<dbReference type="Gene3D" id="2.40.50.140">
    <property type="entry name" value="Nucleic acid-binding proteins"/>
    <property type="match status" value="2"/>
</dbReference>
<dbReference type="GO" id="GO:0003684">
    <property type="term" value="F:damaged DNA binding"/>
    <property type="evidence" value="ECO:0000318"/>
    <property type="project" value="GO_Central"/>
</dbReference>
<accession>A0A072VP56</accession>
<evidence type="ECO:0000313" key="2">
    <source>
        <dbReference type="EMBL" id="KEH43411.1"/>
    </source>
</evidence>
<evidence type="ECO:0000313" key="4">
    <source>
        <dbReference type="Proteomes" id="UP000002051"/>
    </source>
</evidence>
<organism evidence="2 4">
    <name type="scientific">Medicago truncatula</name>
    <name type="common">Barrel medic</name>
    <name type="synonym">Medicago tribuloides</name>
    <dbReference type="NCBI Taxonomy" id="3880"/>
    <lineage>
        <taxon>Eukaryota</taxon>
        <taxon>Viridiplantae</taxon>
        <taxon>Streptophyta</taxon>
        <taxon>Embryophyta</taxon>
        <taxon>Tracheophyta</taxon>
        <taxon>Spermatophyta</taxon>
        <taxon>Magnoliopsida</taxon>
        <taxon>eudicotyledons</taxon>
        <taxon>Gunneridae</taxon>
        <taxon>Pentapetalae</taxon>
        <taxon>rosids</taxon>
        <taxon>fabids</taxon>
        <taxon>Fabales</taxon>
        <taxon>Fabaceae</taxon>
        <taxon>Papilionoideae</taxon>
        <taxon>50 kb inversion clade</taxon>
        <taxon>NPAAA clade</taxon>
        <taxon>Hologalegina</taxon>
        <taxon>IRL clade</taxon>
        <taxon>Trifolieae</taxon>
        <taxon>Medicago</taxon>
    </lineage>
</organism>
<evidence type="ECO:0000256" key="1">
    <source>
        <dbReference type="SAM" id="MobiDB-lite"/>
    </source>
</evidence>
<dbReference type="GO" id="GO:0043047">
    <property type="term" value="F:single-stranded telomeric DNA binding"/>
    <property type="evidence" value="ECO:0000318"/>
    <property type="project" value="GO_Central"/>
</dbReference>
<protein>
    <recommendedName>
        <fullName evidence="5">Replication factor-A carboxy-terminal domain protein</fullName>
    </recommendedName>
</protein>
<dbReference type="EnsemblPlants" id="KEH43411">
    <property type="protein sequence ID" value="KEH43411"/>
    <property type="gene ID" value="MTR_1g492690"/>
</dbReference>
<dbReference type="GO" id="GO:0000724">
    <property type="term" value="P:double-strand break repair via homologous recombination"/>
    <property type="evidence" value="ECO:0000318"/>
    <property type="project" value="GO_Central"/>
</dbReference>
<dbReference type="GO" id="GO:0006260">
    <property type="term" value="P:DNA replication"/>
    <property type="evidence" value="ECO:0000318"/>
    <property type="project" value="GO_Central"/>
</dbReference>
<dbReference type="PANTHER" id="PTHR47165:SF4">
    <property type="entry name" value="OS03G0429900 PROTEIN"/>
    <property type="match status" value="1"/>
</dbReference>
<dbReference type="Proteomes" id="UP000002051">
    <property type="component" value="Unassembled WGS sequence"/>
</dbReference>
<gene>
    <name evidence="2" type="ordered locus">MTR_1g492690</name>
</gene>
<dbReference type="GO" id="GO:0005662">
    <property type="term" value="C:DNA replication factor A complex"/>
    <property type="evidence" value="ECO:0000318"/>
    <property type="project" value="GO_Central"/>
</dbReference>
<dbReference type="InterPro" id="IPR012340">
    <property type="entry name" value="NA-bd_OB-fold"/>
</dbReference>
<reference evidence="2 4" key="2">
    <citation type="journal article" date="2014" name="BMC Genomics">
        <title>An improved genome release (version Mt4.0) for the model legume Medicago truncatula.</title>
        <authorList>
            <person name="Tang H."/>
            <person name="Krishnakumar V."/>
            <person name="Bidwell S."/>
            <person name="Rosen B."/>
            <person name="Chan A."/>
            <person name="Zhou S."/>
            <person name="Gentzbittel L."/>
            <person name="Childs K.L."/>
            <person name="Yandell M."/>
            <person name="Gundlach H."/>
            <person name="Mayer K.F."/>
            <person name="Schwartz D.C."/>
            <person name="Town C.D."/>
        </authorList>
    </citation>
    <scope>GENOME REANNOTATION</scope>
    <source>
        <strain evidence="2">A17</strain>
        <strain evidence="3 4">cv. Jemalong A17</strain>
    </source>
</reference>
<dbReference type="SUPFAM" id="SSF50249">
    <property type="entry name" value="Nucleic acid-binding proteins"/>
    <property type="match status" value="1"/>
</dbReference>
<name>A0A072VP56_MEDTR</name>
<reference evidence="3" key="3">
    <citation type="submission" date="2015-04" db="UniProtKB">
        <authorList>
            <consortium name="EnsemblPlants"/>
        </authorList>
    </citation>
    <scope>IDENTIFICATION</scope>
    <source>
        <strain evidence="3">cv. Jemalong A17</strain>
    </source>
</reference>
<keyword evidence="4" id="KW-1185">Reference proteome</keyword>
<dbReference type="STRING" id="3880.A0A072VP56"/>
<reference evidence="2 4" key="1">
    <citation type="journal article" date="2011" name="Nature">
        <title>The Medicago genome provides insight into the evolution of rhizobial symbioses.</title>
        <authorList>
            <person name="Young N.D."/>
            <person name="Debelle F."/>
            <person name="Oldroyd G.E."/>
            <person name="Geurts R."/>
            <person name="Cannon S.B."/>
            <person name="Udvardi M.K."/>
            <person name="Benedito V.A."/>
            <person name="Mayer K.F."/>
            <person name="Gouzy J."/>
            <person name="Schoof H."/>
            <person name="Van de Peer Y."/>
            <person name="Proost S."/>
            <person name="Cook D.R."/>
            <person name="Meyers B.C."/>
            <person name="Spannagl M."/>
            <person name="Cheung F."/>
            <person name="De Mita S."/>
            <person name="Krishnakumar V."/>
            <person name="Gundlach H."/>
            <person name="Zhou S."/>
            <person name="Mudge J."/>
            <person name="Bharti A.K."/>
            <person name="Murray J.D."/>
            <person name="Naoumkina M.A."/>
            <person name="Rosen B."/>
            <person name="Silverstein K.A."/>
            <person name="Tang H."/>
            <person name="Rombauts S."/>
            <person name="Zhao P.X."/>
            <person name="Zhou P."/>
            <person name="Barbe V."/>
            <person name="Bardou P."/>
            <person name="Bechner M."/>
            <person name="Bellec A."/>
            <person name="Berger A."/>
            <person name="Berges H."/>
            <person name="Bidwell S."/>
            <person name="Bisseling T."/>
            <person name="Choisne N."/>
            <person name="Couloux A."/>
            <person name="Denny R."/>
            <person name="Deshpande S."/>
            <person name="Dai X."/>
            <person name="Doyle J.J."/>
            <person name="Dudez A.M."/>
            <person name="Farmer A.D."/>
            <person name="Fouteau S."/>
            <person name="Franken C."/>
            <person name="Gibelin C."/>
            <person name="Gish J."/>
            <person name="Goldstein S."/>
            <person name="Gonzalez A.J."/>
            <person name="Green P.J."/>
            <person name="Hallab A."/>
            <person name="Hartog M."/>
            <person name="Hua A."/>
            <person name="Humphray S.J."/>
            <person name="Jeong D.H."/>
            <person name="Jing Y."/>
            <person name="Jocker A."/>
            <person name="Kenton S.M."/>
            <person name="Kim D.J."/>
            <person name="Klee K."/>
            <person name="Lai H."/>
            <person name="Lang C."/>
            <person name="Lin S."/>
            <person name="Macmil S.L."/>
            <person name="Magdelenat G."/>
            <person name="Matthews L."/>
            <person name="McCorrison J."/>
            <person name="Monaghan E.L."/>
            <person name="Mun J.H."/>
            <person name="Najar F.Z."/>
            <person name="Nicholson C."/>
            <person name="Noirot C."/>
            <person name="O'Bleness M."/>
            <person name="Paule C.R."/>
            <person name="Poulain J."/>
            <person name="Prion F."/>
            <person name="Qin B."/>
            <person name="Qu C."/>
            <person name="Retzel E.F."/>
            <person name="Riddle C."/>
            <person name="Sallet E."/>
            <person name="Samain S."/>
            <person name="Samson N."/>
            <person name="Sanders I."/>
            <person name="Saurat O."/>
            <person name="Scarpelli C."/>
            <person name="Schiex T."/>
            <person name="Segurens B."/>
            <person name="Severin A.J."/>
            <person name="Sherrier D.J."/>
            <person name="Shi R."/>
            <person name="Sims S."/>
            <person name="Singer S.R."/>
            <person name="Sinharoy S."/>
            <person name="Sterck L."/>
            <person name="Viollet A."/>
            <person name="Wang B.B."/>
            <person name="Wang K."/>
            <person name="Wang M."/>
            <person name="Wang X."/>
            <person name="Warfsmann J."/>
            <person name="Weissenbach J."/>
            <person name="White D.D."/>
            <person name="White J.D."/>
            <person name="Wiley G.B."/>
            <person name="Wincker P."/>
            <person name="Xing Y."/>
            <person name="Yang L."/>
            <person name="Yao Z."/>
            <person name="Ying F."/>
            <person name="Zhai J."/>
            <person name="Zhou L."/>
            <person name="Zuber A."/>
            <person name="Denarie J."/>
            <person name="Dixon R.A."/>
            <person name="May G.D."/>
            <person name="Schwartz D.C."/>
            <person name="Rogers J."/>
            <person name="Quetier F."/>
            <person name="Town C.D."/>
            <person name="Roe B.A."/>
        </authorList>
    </citation>
    <scope>NUCLEOTIDE SEQUENCE [LARGE SCALE GENOMIC DNA]</scope>
    <source>
        <strain evidence="2">A17</strain>
        <strain evidence="3 4">cv. Jemalong A17</strain>
    </source>
</reference>
<dbReference type="PANTHER" id="PTHR47165">
    <property type="entry name" value="OS03G0429900 PROTEIN"/>
    <property type="match status" value="1"/>
</dbReference>
<dbReference type="AlphaFoldDB" id="A0A072VP56"/>
<dbReference type="EMBL" id="CM001217">
    <property type="protein sequence ID" value="KEH43411.1"/>
    <property type="molecule type" value="Genomic_DNA"/>
</dbReference>
<dbReference type="HOGENOM" id="CLU_759466_0_0_1"/>
<feature type="region of interest" description="Disordered" evidence="1">
    <location>
        <begin position="258"/>
        <end position="335"/>
    </location>
</feature>